<name>A0ABN2XET0_9ACTN</name>
<dbReference type="Proteomes" id="UP001500443">
    <property type="component" value="Unassembled WGS sequence"/>
</dbReference>
<feature type="domain" description="TadE-like" evidence="2">
    <location>
        <begin position="15"/>
        <end position="57"/>
    </location>
</feature>
<dbReference type="InterPro" id="IPR012495">
    <property type="entry name" value="TadE-like_dom"/>
</dbReference>
<sequence length="144" mass="14681">MTRQARPARDDGQRGSAAVELVLLTPLLVLVLLVVVAFGLLADARLVVADAAHQAARAASLARTENDAHTQAERAADAALREAGSSCTRPTVHLTTGGLAPGATVTARVTCTADLAGLTHTGLPGHVPLKGTAFSVVDSFRSAP</sequence>
<keyword evidence="1" id="KW-1133">Transmembrane helix</keyword>
<organism evidence="3 4">
    <name type="scientific">Streptomyces synnematoformans</name>
    <dbReference type="NCBI Taxonomy" id="415721"/>
    <lineage>
        <taxon>Bacteria</taxon>
        <taxon>Bacillati</taxon>
        <taxon>Actinomycetota</taxon>
        <taxon>Actinomycetes</taxon>
        <taxon>Kitasatosporales</taxon>
        <taxon>Streptomycetaceae</taxon>
        <taxon>Streptomyces</taxon>
    </lineage>
</organism>
<evidence type="ECO:0000313" key="4">
    <source>
        <dbReference type="Proteomes" id="UP001500443"/>
    </source>
</evidence>
<evidence type="ECO:0000256" key="1">
    <source>
        <dbReference type="SAM" id="Phobius"/>
    </source>
</evidence>
<proteinExistence type="predicted"/>
<reference evidence="3 4" key="1">
    <citation type="journal article" date="2019" name="Int. J. Syst. Evol. Microbiol.">
        <title>The Global Catalogue of Microorganisms (GCM) 10K type strain sequencing project: providing services to taxonomists for standard genome sequencing and annotation.</title>
        <authorList>
            <consortium name="The Broad Institute Genomics Platform"/>
            <consortium name="The Broad Institute Genome Sequencing Center for Infectious Disease"/>
            <person name="Wu L."/>
            <person name="Ma J."/>
        </authorList>
    </citation>
    <scope>NUCLEOTIDE SEQUENCE [LARGE SCALE GENOMIC DNA]</scope>
    <source>
        <strain evidence="3 4">JCM 15481</strain>
    </source>
</reference>
<protein>
    <recommendedName>
        <fullName evidence="2">TadE-like domain-containing protein</fullName>
    </recommendedName>
</protein>
<evidence type="ECO:0000313" key="3">
    <source>
        <dbReference type="EMBL" id="GAA2110208.1"/>
    </source>
</evidence>
<accession>A0ABN2XET0</accession>
<dbReference type="Pfam" id="PF07811">
    <property type="entry name" value="TadE"/>
    <property type="match status" value="1"/>
</dbReference>
<feature type="transmembrane region" description="Helical" evidence="1">
    <location>
        <begin position="21"/>
        <end position="42"/>
    </location>
</feature>
<comment type="caution">
    <text evidence="3">The sequence shown here is derived from an EMBL/GenBank/DDBJ whole genome shotgun (WGS) entry which is preliminary data.</text>
</comment>
<keyword evidence="4" id="KW-1185">Reference proteome</keyword>
<keyword evidence="1" id="KW-0812">Transmembrane</keyword>
<dbReference type="EMBL" id="BAAAPF010000008">
    <property type="protein sequence ID" value="GAA2110208.1"/>
    <property type="molecule type" value="Genomic_DNA"/>
</dbReference>
<evidence type="ECO:0000259" key="2">
    <source>
        <dbReference type="Pfam" id="PF07811"/>
    </source>
</evidence>
<keyword evidence="1" id="KW-0472">Membrane</keyword>
<gene>
    <name evidence="3" type="ORF">GCM10009802_07050</name>
</gene>